<sequence length="114" mass="12087">MVSQSSWKVASDKAVGIGTFCGIYGSFRHLNIISQALNRCGSASQIGQWISPCGYSTSSGGLPRVTSSRASTQNHFKGPLGLTGPPAIHTKSQCNGQHRLCHGNSLVTPVFFYS</sequence>
<evidence type="ECO:0000313" key="1">
    <source>
        <dbReference type="EMBL" id="GBM43159.1"/>
    </source>
</evidence>
<dbReference type="AlphaFoldDB" id="A0A4Y2FS26"/>
<comment type="caution">
    <text evidence="1">The sequence shown here is derived from an EMBL/GenBank/DDBJ whole genome shotgun (WGS) entry which is preliminary data.</text>
</comment>
<dbReference type="Proteomes" id="UP000499080">
    <property type="component" value="Unassembled WGS sequence"/>
</dbReference>
<reference evidence="1 2" key="1">
    <citation type="journal article" date="2019" name="Sci. Rep.">
        <title>Orb-weaving spider Araneus ventricosus genome elucidates the spidroin gene catalogue.</title>
        <authorList>
            <person name="Kono N."/>
            <person name="Nakamura H."/>
            <person name="Ohtoshi R."/>
            <person name="Moran D.A.P."/>
            <person name="Shinohara A."/>
            <person name="Yoshida Y."/>
            <person name="Fujiwara M."/>
            <person name="Mori M."/>
            <person name="Tomita M."/>
            <person name="Arakawa K."/>
        </authorList>
    </citation>
    <scope>NUCLEOTIDE SEQUENCE [LARGE SCALE GENOMIC DNA]</scope>
</reference>
<keyword evidence="2" id="KW-1185">Reference proteome</keyword>
<proteinExistence type="predicted"/>
<dbReference type="EMBL" id="BGPR01001020">
    <property type="protein sequence ID" value="GBM43159.1"/>
    <property type="molecule type" value="Genomic_DNA"/>
</dbReference>
<accession>A0A4Y2FS26</accession>
<name>A0A4Y2FS26_ARAVE</name>
<evidence type="ECO:0000313" key="2">
    <source>
        <dbReference type="Proteomes" id="UP000499080"/>
    </source>
</evidence>
<organism evidence="1 2">
    <name type="scientific">Araneus ventricosus</name>
    <name type="common">Orbweaver spider</name>
    <name type="synonym">Epeira ventricosa</name>
    <dbReference type="NCBI Taxonomy" id="182803"/>
    <lineage>
        <taxon>Eukaryota</taxon>
        <taxon>Metazoa</taxon>
        <taxon>Ecdysozoa</taxon>
        <taxon>Arthropoda</taxon>
        <taxon>Chelicerata</taxon>
        <taxon>Arachnida</taxon>
        <taxon>Araneae</taxon>
        <taxon>Araneomorphae</taxon>
        <taxon>Entelegynae</taxon>
        <taxon>Araneoidea</taxon>
        <taxon>Araneidae</taxon>
        <taxon>Araneus</taxon>
    </lineage>
</organism>
<gene>
    <name evidence="1" type="ORF">AVEN_128484_1</name>
</gene>
<protein>
    <submittedName>
        <fullName evidence="1">Uncharacterized protein</fullName>
    </submittedName>
</protein>